<name>A0A1Y1S305_9SPIO</name>
<dbReference type="EMBL" id="MWQY01000003">
    <property type="protein sequence ID" value="ORC37314.1"/>
    <property type="molecule type" value="Genomic_DNA"/>
</dbReference>
<evidence type="ECO:0000313" key="3">
    <source>
        <dbReference type="Proteomes" id="UP000192343"/>
    </source>
</evidence>
<dbReference type="STRING" id="1963862.B4O97_03740"/>
<dbReference type="RefSeq" id="WP_083048465.1">
    <property type="nucleotide sequence ID" value="NZ_MWQY01000003.1"/>
</dbReference>
<evidence type="ECO:0000313" key="2">
    <source>
        <dbReference type="EMBL" id="ORC37314.1"/>
    </source>
</evidence>
<gene>
    <name evidence="2" type="ORF">B4O97_03740</name>
</gene>
<proteinExistence type="predicted"/>
<feature type="compositionally biased region" description="Basic and acidic residues" evidence="1">
    <location>
        <begin position="182"/>
        <end position="191"/>
    </location>
</feature>
<comment type="caution">
    <text evidence="2">The sequence shown here is derived from an EMBL/GenBank/DDBJ whole genome shotgun (WGS) entry which is preliminary data.</text>
</comment>
<evidence type="ECO:0000256" key="1">
    <source>
        <dbReference type="SAM" id="MobiDB-lite"/>
    </source>
</evidence>
<feature type="compositionally biased region" description="Basic residues" evidence="1">
    <location>
        <begin position="192"/>
        <end position="201"/>
    </location>
</feature>
<dbReference type="Proteomes" id="UP000192343">
    <property type="component" value="Unassembled WGS sequence"/>
</dbReference>
<reference evidence="2 3" key="1">
    <citation type="submission" date="2017-03" db="EMBL/GenBank/DDBJ databases">
        <title>Draft Genome sequence of Marispirochaeta sp. strain JC444.</title>
        <authorList>
            <person name="Shivani Y."/>
            <person name="Subhash Y."/>
            <person name="Sasikala C."/>
            <person name="Ramana C."/>
        </authorList>
    </citation>
    <scope>NUCLEOTIDE SEQUENCE [LARGE SCALE GENOMIC DNA]</scope>
    <source>
        <strain evidence="2 3">JC444</strain>
    </source>
</reference>
<sequence>MGTLPYAYEHFFTREGFNSSLGHFQAVANIIPEIQQKNNLADQLNQMLGENTLNQNQLGPIVYALLVDKYAYACDSCNLKDTVEAFDEIHEAVAGWNAVDLVMTYIHPELGYLIVNPKNRSHWDSVGTLRKNEIVTIYAGGMDRGVDQQTADKAVETFIKYLNGSPGKPPALLTKGSFKYSPPKEIKEPKKPAVRKKKTSTARKPTGQKDTAATAPTPARESGGGKKRMTPFYSVPVSNELFHNGNVEAWKRIIQSYQAKHPGLEVYIFYEGERIHDIAALFKWGKVKHGSTIVFAVAGEDIKDVAKLQRYLRQGASPRFEDFLRFPVNTVLNLF</sequence>
<organism evidence="2 3">
    <name type="scientific">Marispirochaeta aestuarii</name>
    <dbReference type="NCBI Taxonomy" id="1963862"/>
    <lineage>
        <taxon>Bacteria</taxon>
        <taxon>Pseudomonadati</taxon>
        <taxon>Spirochaetota</taxon>
        <taxon>Spirochaetia</taxon>
        <taxon>Spirochaetales</taxon>
        <taxon>Spirochaetaceae</taxon>
        <taxon>Marispirochaeta</taxon>
    </lineage>
</organism>
<keyword evidence="3" id="KW-1185">Reference proteome</keyword>
<dbReference type="OrthoDB" id="357189at2"/>
<dbReference type="AlphaFoldDB" id="A0A1Y1S305"/>
<protein>
    <submittedName>
        <fullName evidence="2">Uncharacterized protein</fullName>
    </submittedName>
</protein>
<accession>A0A1Y1S305</accession>
<feature type="region of interest" description="Disordered" evidence="1">
    <location>
        <begin position="170"/>
        <end position="228"/>
    </location>
</feature>